<comment type="subunit">
    <text evidence="8">Component of the translation initiation factor 2B (eIF2B) complex which is a heterodecamer of two sets of five different subunits: alpha, beta, gamma, delta and epsilon. Subunits alpha, beta and delta comprise a regulatory subcomplex and subunits epsilon and gamma comprise a catalytic subcomplex. Within the complex, the hexameric regulatory complex resides at the center, with the two heterodimeric catalytic subcomplexes bound on opposite sides.</text>
</comment>
<dbReference type="InterPro" id="IPR000649">
    <property type="entry name" value="IF-2B-related"/>
</dbReference>
<keyword evidence="4" id="KW-0396">Initiation factor</keyword>
<feature type="compositionally biased region" description="Polar residues" evidence="10">
    <location>
        <begin position="127"/>
        <end position="165"/>
    </location>
</feature>
<evidence type="ECO:0000256" key="2">
    <source>
        <dbReference type="ARBA" id="ARBA00007251"/>
    </source>
</evidence>
<feature type="region of interest" description="Disordered" evidence="10">
    <location>
        <begin position="87"/>
        <end position="289"/>
    </location>
</feature>
<dbReference type="Pfam" id="PF01008">
    <property type="entry name" value="IF-2B"/>
    <property type="match status" value="1"/>
</dbReference>
<dbReference type="InterPro" id="IPR042529">
    <property type="entry name" value="IF_2B-like_C"/>
</dbReference>
<keyword evidence="5" id="KW-0648">Protein biosynthesis</keyword>
<dbReference type="EMBL" id="JAFCIX010000338">
    <property type="protein sequence ID" value="KAH6594212.1"/>
    <property type="molecule type" value="Genomic_DNA"/>
</dbReference>
<feature type="compositionally biased region" description="Low complexity" evidence="10">
    <location>
        <begin position="9"/>
        <end position="23"/>
    </location>
</feature>
<evidence type="ECO:0000256" key="6">
    <source>
        <dbReference type="ARBA" id="ARBA00044147"/>
    </source>
</evidence>
<keyword evidence="12" id="KW-1185">Reference proteome</keyword>
<feature type="compositionally biased region" description="Basic and acidic residues" evidence="10">
    <location>
        <begin position="191"/>
        <end position="232"/>
    </location>
</feature>
<organism evidence="11 12">
    <name type="scientific">Batrachochytrium salamandrivorans</name>
    <dbReference type="NCBI Taxonomy" id="1357716"/>
    <lineage>
        <taxon>Eukaryota</taxon>
        <taxon>Fungi</taxon>
        <taxon>Fungi incertae sedis</taxon>
        <taxon>Chytridiomycota</taxon>
        <taxon>Chytridiomycota incertae sedis</taxon>
        <taxon>Chytridiomycetes</taxon>
        <taxon>Rhizophydiales</taxon>
        <taxon>Rhizophydiales incertae sedis</taxon>
        <taxon>Batrachochytrium</taxon>
    </lineage>
</organism>
<evidence type="ECO:0000256" key="7">
    <source>
        <dbReference type="ARBA" id="ARBA00044356"/>
    </source>
</evidence>
<evidence type="ECO:0000256" key="3">
    <source>
        <dbReference type="ARBA" id="ARBA00022490"/>
    </source>
</evidence>
<evidence type="ECO:0000256" key="4">
    <source>
        <dbReference type="ARBA" id="ARBA00022540"/>
    </source>
</evidence>
<evidence type="ECO:0000256" key="8">
    <source>
        <dbReference type="ARBA" id="ARBA00046432"/>
    </source>
</evidence>
<feature type="region of interest" description="Disordered" evidence="10">
    <location>
        <begin position="1"/>
        <end position="61"/>
    </location>
</feature>
<name>A0ABQ8F8X3_9FUNG</name>
<gene>
    <name evidence="11" type="ORF">BASA50_006803</name>
</gene>
<evidence type="ECO:0000313" key="11">
    <source>
        <dbReference type="EMBL" id="KAH6594212.1"/>
    </source>
</evidence>
<dbReference type="PANTHER" id="PTHR10233:SF14">
    <property type="entry name" value="TRANSLATION INITIATION FACTOR EIF-2B SUBUNIT DELTA"/>
    <property type="match status" value="1"/>
</dbReference>
<evidence type="ECO:0000256" key="9">
    <source>
        <dbReference type="RuleBase" id="RU003814"/>
    </source>
</evidence>
<evidence type="ECO:0000256" key="5">
    <source>
        <dbReference type="ARBA" id="ARBA00022917"/>
    </source>
</evidence>
<dbReference type="PANTHER" id="PTHR10233">
    <property type="entry name" value="TRANSLATION INITIATION FACTOR EIF-2B"/>
    <property type="match status" value="1"/>
</dbReference>
<proteinExistence type="inferred from homology"/>
<comment type="subcellular location">
    <subcellularLocation>
        <location evidence="1">Cytoplasm</location>
        <location evidence="1">Cytosol</location>
    </subcellularLocation>
</comment>
<accession>A0ABQ8F8X3</accession>
<dbReference type="Gene3D" id="3.40.50.10470">
    <property type="entry name" value="Translation initiation factor eif-2b, domain 2"/>
    <property type="match status" value="1"/>
</dbReference>
<dbReference type="SUPFAM" id="SSF100950">
    <property type="entry name" value="NagB/RpiA/CoA transferase-like"/>
    <property type="match status" value="1"/>
</dbReference>
<sequence>MSLNSQGRSSTASSNNNSSGAGSQPRKTVVGFSPSVVELDANESDNRFGGVQDISRRKPSAPNADIIVSSQLSATSLLPVVSSAASTSLKVSHGRRGSITMSFPVGSPNRRSFEERLFSPDLPQKAKTMSTSTDSLNASGKDSGNAPTGVNSSPSTASGNKASRASKQDKTQHTPRKSKSVGGDAGPRSVDPSRKFQKDMTKAERRELQERQRAEKKEREASGGQGKPDRSNVRPIHTPANPTQQHHHYSSSIDQARNTSPSASGPSVFAMRTPAQMRFDDTRTRSKIQKASSVVRIPAQKPVTLFSHLIQYEHENVVFAENKSWGQVHPAVLSLGLHFHEFSISGGNARCIAMLDAFKKVISDYSTPAGTSLQRHLTQHISKQVDFLSNMRSLCVSMKSAIRKLKSVISELSIDTPDEDAKVLICQEIESYIDLSIIHADTVIVSIAIKQKKIKNGDVILTFARSSIVLKLLLEAHAAGIQFSVVVADGRPKLEGKEMLRRLIQAGIKCTYILTNALPFAIKEVTKVFLGASTVLSNGDVMARVGTSVVAMTAFNAKIPIIVLCEKYKFSDTVRLDSFVWNEIGRSDDLVDISNLAPSSRLTTAIPNPDPKTVLAHRHTATNSWRDIDQLKLLNLYYDITPAKFITMIICESGQIPSNSVLIIIRDYNEPEAKSTRI</sequence>
<dbReference type="InterPro" id="IPR037171">
    <property type="entry name" value="NagB/RpiA_transferase-like"/>
</dbReference>
<dbReference type="Proteomes" id="UP001648503">
    <property type="component" value="Unassembled WGS sequence"/>
</dbReference>
<comment type="caution">
    <text evidence="11">The sequence shown here is derived from an EMBL/GenBank/DDBJ whole genome shotgun (WGS) entry which is preliminary data.</text>
</comment>
<evidence type="ECO:0000256" key="1">
    <source>
        <dbReference type="ARBA" id="ARBA00004514"/>
    </source>
</evidence>
<keyword evidence="3" id="KW-0963">Cytoplasm</keyword>
<comment type="similarity">
    <text evidence="2 9">Belongs to the eIF-2B alpha/beta/delta subunits family.</text>
</comment>
<protein>
    <recommendedName>
        <fullName evidence="6">Translation initiation factor eIF2B subunit delta</fullName>
    </recommendedName>
    <alternativeName>
        <fullName evidence="7">eIF2B GDP-GTP exchange factor subunit delta</fullName>
    </alternativeName>
</protein>
<evidence type="ECO:0000256" key="10">
    <source>
        <dbReference type="SAM" id="MobiDB-lite"/>
    </source>
</evidence>
<evidence type="ECO:0000313" key="12">
    <source>
        <dbReference type="Proteomes" id="UP001648503"/>
    </source>
</evidence>
<reference evidence="11 12" key="1">
    <citation type="submission" date="2021-02" db="EMBL/GenBank/DDBJ databases">
        <title>Variation within the Batrachochytrium salamandrivorans European outbreak.</title>
        <authorList>
            <person name="Kelly M."/>
            <person name="Pasmans F."/>
            <person name="Shea T.P."/>
            <person name="Munoz J.F."/>
            <person name="Carranza S."/>
            <person name="Cuomo C.A."/>
            <person name="Martel A."/>
        </authorList>
    </citation>
    <scope>NUCLEOTIDE SEQUENCE [LARGE SCALE GENOMIC DNA]</scope>
    <source>
        <strain evidence="11 12">AMFP18/2</strain>
    </source>
</reference>
<feature type="compositionally biased region" description="Polar residues" evidence="10">
    <location>
        <begin position="240"/>
        <end position="265"/>
    </location>
</feature>